<dbReference type="EMBL" id="HBEP01023999">
    <property type="protein sequence ID" value="CAD8495684.1"/>
    <property type="molecule type" value="Transcribed_RNA"/>
</dbReference>
<dbReference type="Pfam" id="PF05739">
    <property type="entry name" value="SNARE"/>
    <property type="match status" value="1"/>
</dbReference>
<name>A0A7S0EVV3_9EUKA</name>
<keyword evidence="3" id="KW-1133">Transmembrane helix</keyword>
<dbReference type="Gene3D" id="1.20.5.110">
    <property type="match status" value="1"/>
</dbReference>
<dbReference type="InterPro" id="IPR000727">
    <property type="entry name" value="T_SNARE_dom"/>
</dbReference>
<dbReference type="SMART" id="SM00397">
    <property type="entry name" value="t_SNARE"/>
    <property type="match status" value="1"/>
</dbReference>
<dbReference type="PANTHER" id="PTHR19305:SF9">
    <property type="entry name" value="SYNAPTOSOMAL-ASSOCIATED PROTEIN 29"/>
    <property type="match status" value="1"/>
</dbReference>
<organism evidence="5">
    <name type="scientific">Phaeocystis antarctica</name>
    <dbReference type="NCBI Taxonomy" id="33657"/>
    <lineage>
        <taxon>Eukaryota</taxon>
        <taxon>Haptista</taxon>
        <taxon>Haptophyta</taxon>
        <taxon>Prymnesiophyceae</taxon>
        <taxon>Phaeocystales</taxon>
        <taxon>Phaeocystaceae</taxon>
        <taxon>Phaeocystis</taxon>
    </lineage>
</organism>
<dbReference type="AlphaFoldDB" id="A0A7S0EVV3"/>
<feature type="domain" description="T-SNARE coiled-coil homology" evidence="4">
    <location>
        <begin position="184"/>
        <end position="246"/>
    </location>
</feature>
<feature type="transmembrane region" description="Helical" evidence="3">
    <location>
        <begin position="256"/>
        <end position="277"/>
    </location>
</feature>
<evidence type="ECO:0000256" key="3">
    <source>
        <dbReference type="SAM" id="Phobius"/>
    </source>
</evidence>
<evidence type="ECO:0000259" key="4">
    <source>
        <dbReference type="PROSITE" id="PS50192"/>
    </source>
</evidence>
<evidence type="ECO:0000256" key="2">
    <source>
        <dbReference type="SAM" id="MobiDB-lite"/>
    </source>
</evidence>
<proteinExistence type="inferred from homology"/>
<dbReference type="PANTHER" id="PTHR19305">
    <property type="entry name" value="SYNAPTOSOMAL ASSOCIATED PROTEIN"/>
    <property type="match status" value="1"/>
</dbReference>
<evidence type="ECO:0000256" key="1">
    <source>
        <dbReference type="ARBA" id="ARBA00009480"/>
    </source>
</evidence>
<feature type="compositionally biased region" description="Low complexity" evidence="2">
    <location>
        <begin position="156"/>
        <end position="169"/>
    </location>
</feature>
<comment type="similarity">
    <text evidence="1">Belongs to the SNAP-25 family.</text>
</comment>
<sequence length="278" mass="30107">MQGLTAKLNALAQETGEGGPVKKGVGKGGDEFSGLKTQVAREVREIRSALKERDELLQKGASGTKQTVQISHQIRTQIKGAKEDAQKLLALQKKEAVKKDKKGTNATQVEERQEVVELVFKHIEECEAIEKKRYNGKQTEARVELFTGGRGGGGSSSTSSTVSRVPGGTELPDIETQDGLKMLAAKDKVIDEGLDQIAEGVQDLKSLALDMRDEVKVQSAMVDEITSKVDSASSQLSGINKKMKKTLQSTRSADRFILDFILLAIVLGIAGYVVSMFM</sequence>
<dbReference type="GO" id="GO:0005886">
    <property type="term" value="C:plasma membrane"/>
    <property type="evidence" value="ECO:0007669"/>
    <property type="project" value="TreeGrafter"/>
</dbReference>
<feature type="region of interest" description="Disordered" evidence="2">
    <location>
        <begin position="146"/>
        <end position="173"/>
    </location>
</feature>
<keyword evidence="3" id="KW-0472">Membrane</keyword>
<protein>
    <recommendedName>
        <fullName evidence="4">t-SNARE coiled-coil homology domain-containing protein</fullName>
    </recommendedName>
</protein>
<dbReference type="SUPFAM" id="SSF58038">
    <property type="entry name" value="SNARE fusion complex"/>
    <property type="match status" value="1"/>
</dbReference>
<accession>A0A7S0EVV3</accession>
<keyword evidence="3" id="KW-0812">Transmembrane</keyword>
<evidence type="ECO:0000313" key="5">
    <source>
        <dbReference type="EMBL" id="CAD8495684.1"/>
    </source>
</evidence>
<gene>
    <name evidence="5" type="ORF">PANT1444_LOCUS13584</name>
</gene>
<dbReference type="CDD" id="cd15841">
    <property type="entry name" value="SNARE_Qc"/>
    <property type="match status" value="1"/>
</dbReference>
<dbReference type="PROSITE" id="PS50192">
    <property type="entry name" value="T_SNARE"/>
    <property type="match status" value="1"/>
</dbReference>
<feature type="region of interest" description="Disordered" evidence="2">
    <location>
        <begin position="1"/>
        <end position="36"/>
    </location>
</feature>
<reference evidence="5" key="1">
    <citation type="submission" date="2021-01" db="EMBL/GenBank/DDBJ databases">
        <authorList>
            <person name="Corre E."/>
            <person name="Pelletier E."/>
            <person name="Niang G."/>
            <person name="Scheremetjew M."/>
            <person name="Finn R."/>
            <person name="Kale V."/>
            <person name="Holt S."/>
            <person name="Cochrane G."/>
            <person name="Meng A."/>
            <person name="Brown T."/>
            <person name="Cohen L."/>
        </authorList>
    </citation>
    <scope>NUCLEOTIDE SEQUENCE</scope>
    <source>
        <strain evidence="5">CCMP1374</strain>
    </source>
</reference>